<dbReference type="Proteomes" id="UP000092993">
    <property type="component" value="Unassembled WGS sequence"/>
</dbReference>
<comment type="caution">
    <text evidence="1">The sequence shown here is derived from an EMBL/GenBank/DDBJ whole genome shotgun (WGS) entry which is preliminary data.</text>
</comment>
<sequence>MTAALPHNCDNVLWTIWFEVIAIIEAFLSFDNCPMLDTGPFRINGSLGVFRNQSISFFFSTLNGWLRSDCCQALTQITLCRRAQQGMQNAVVFSVFHPDSP</sequence>
<evidence type="ECO:0000313" key="1">
    <source>
        <dbReference type="EMBL" id="OBZ66757.1"/>
    </source>
</evidence>
<reference evidence="1 2" key="1">
    <citation type="submission" date="2016-03" db="EMBL/GenBank/DDBJ databases">
        <title>Whole genome sequencing of Grifola frondosa 9006-11.</title>
        <authorList>
            <person name="Min B."/>
            <person name="Park H."/>
            <person name="Kim J.-G."/>
            <person name="Cho H."/>
            <person name="Oh Y.-L."/>
            <person name="Kong W.-S."/>
            <person name="Choi I.-G."/>
        </authorList>
    </citation>
    <scope>NUCLEOTIDE SEQUENCE [LARGE SCALE GENOMIC DNA]</scope>
    <source>
        <strain evidence="1 2">9006-11</strain>
    </source>
</reference>
<protein>
    <submittedName>
        <fullName evidence="1">Uncharacterized protein</fullName>
    </submittedName>
</protein>
<organism evidence="1 2">
    <name type="scientific">Grifola frondosa</name>
    <name type="common">Maitake</name>
    <name type="synonym">Polyporus frondosus</name>
    <dbReference type="NCBI Taxonomy" id="5627"/>
    <lineage>
        <taxon>Eukaryota</taxon>
        <taxon>Fungi</taxon>
        <taxon>Dikarya</taxon>
        <taxon>Basidiomycota</taxon>
        <taxon>Agaricomycotina</taxon>
        <taxon>Agaricomycetes</taxon>
        <taxon>Polyporales</taxon>
        <taxon>Grifolaceae</taxon>
        <taxon>Grifola</taxon>
    </lineage>
</organism>
<name>A0A1C7LRR6_GRIFR</name>
<dbReference type="AlphaFoldDB" id="A0A1C7LRR6"/>
<keyword evidence="2" id="KW-1185">Reference proteome</keyword>
<proteinExistence type="predicted"/>
<gene>
    <name evidence="1" type="ORF">A0H81_13221</name>
</gene>
<evidence type="ECO:0000313" key="2">
    <source>
        <dbReference type="Proteomes" id="UP000092993"/>
    </source>
</evidence>
<dbReference type="EMBL" id="LUGG01000027">
    <property type="protein sequence ID" value="OBZ66757.1"/>
    <property type="molecule type" value="Genomic_DNA"/>
</dbReference>
<accession>A0A1C7LRR6</accession>